<dbReference type="PROSITE" id="PS50893">
    <property type="entry name" value="ABC_TRANSPORTER_2"/>
    <property type="match status" value="1"/>
</dbReference>
<dbReference type="Gene3D" id="3.40.50.300">
    <property type="entry name" value="P-loop containing nucleotide triphosphate hydrolases"/>
    <property type="match status" value="1"/>
</dbReference>
<evidence type="ECO:0000313" key="6">
    <source>
        <dbReference type="Proteomes" id="UP000466396"/>
    </source>
</evidence>
<gene>
    <name evidence="5" type="ORF">MLAC_18910</name>
</gene>
<dbReference type="Pfam" id="PF00005">
    <property type="entry name" value="ABC_tran"/>
    <property type="match status" value="1"/>
</dbReference>
<dbReference type="GO" id="GO:0005524">
    <property type="term" value="F:ATP binding"/>
    <property type="evidence" value="ECO:0007669"/>
    <property type="project" value="UniProtKB-KW"/>
</dbReference>
<evidence type="ECO:0000313" key="5">
    <source>
        <dbReference type="EMBL" id="BBX96597.1"/>
    </source>
</evidence>
<dbReference type="InterPro" id="IPR017911">
    <property type="entry name" value="MacB-like_ATP-bd"/>
</dbReference>
<dbReference type="PANTHER" id="PTHR24220">
    <property type="entry name" value="IMPORT ATP-BINDING PROTEIN"/>
    <property type="match status" value="1"/>
</dbReference>
<dbReference type="PANTHER" id="PTHR24220:SF685">
    <property type="entry name" value="ABC TRANSPORTER RELATED"/>
    <property type="match status" value="1"/>
</dbReference>
<dbReference type="InterPro" id="IPR003593">
    <property type="entry name" value="AAA+_ATPase"/>
</dbReference>
<dbReference type="GO" id="GO:0022857">
    <property type="term" value="F:transmembrane transporter activity"/>
    <property type="evidence" value="ECO:0007669"/>
    <property type="project" value="UniProtKB-ARBA"/>
</dbReference>
<dbReference type="FunFam" id="3.40.50.300:FF:000032">
    <property type="entry name" value="Export ABC transporter ATP-binding protein"/>
    <property type="match status" value="1"/>
</dbReference>
<name>A0A7I7NM54_9MYCO</name>
<organism evidence="5 6">
    <name type="scientific">Mycobacterium lacus</name>
    <dbReference type="NCBI Taxonomy" id="169765"/>
    <lineage>
        <taxon>Bacteria</taxon>
        <taxon>Bacillati</taxon>
        <taxon>Actinomycetota</taxon>
        <taxon>Actinomycetes</taxon>
        <taxon>Mycobacteriales</taxon>
        <taxon>Mycobacteriaceae</taxon>
        <taxon>Mycobacterium</taxon>
    </lineage>
</organism>
<dbReference type="AlphaFoldDB" id="A0A7I7NM54"/>
<evidence type="ECO:0000256" key="1">
    <source>
        <dbReference type="ARBA" id="ARBA00022448"/>
    </source>
</evidence>
<dbReference type="CDD" id="cd03255">
    <property type="entry name" value="ABC_MJ0796_LolCDE_FtsE"/>
    <property type="match status" value="1"/>
</dbReference>
<keyword evidence="6" id="KW-1185">Reference proteome</keyword>
<evidence type="ECO:0000256" key="3">
    <source>
        <dbReference type="ARBA" id="ARBA00022840"/>
    </source>
</evidence>
<dbReference type="SMART" id="SM00382">
    <property type="entry name" value="AAA"/>
    <property type="match status" value="1"/>
</dbReference>
<proteinExistence type="predicted"/>
<dbReference type="InterPro" id="IPR003439">
    <property type="entry name" value="ABC_transporter-like_ATP-bd"/>
</dbReference>
<evidence type="ECO:0000259" key="4">
    <source>
        <dbReference type="PROSITE" id="PS50893"/>
    </source>
</evidence>
<feature type="domain" description="ABC transporter" evidence="4">
    <location>
        <begin position="31"/>
        <end position="252"/>
    </location>
</feature>
<protein>
    <submittedName>
        <fullName evidence="5">Putative ABC transporter, ATP-binding protein</fullName>
    </submittedName>
</protein>
<dbReference type="OrthoDB" id="9802264at2"/>
<dbReference type="SUPFAM" id="SSF52540">
    <property type="entry name" value="P-loop containing nucleoside triphosphate hydrolases"/>
    <property type="match status" value="1"/>
</dbReference>
<dbReference type="GO" id="GO:0005886">
    <property type="term" value="C:plasma membrane"/>
    <property type="evidence" value="ECO:0007669"/>
    <property type="project" value="TreeGrafter"/>
</dbReference>
<dbReference type="Proteomes" id="UP000466396">
    <property type="component" value="Chromosome"/>
</dbReference>
<dbReference type="EMBL" id="AP022581">
    <property type="protein sequence ID" value="BBX96597.1"/>
    <property type="molecule type" value="Genomic_DNA"/>
</dbReference>
<keyword evidence="2" id="KW-0547">Nucleotide-binding</keyword>
<dbReference type="InterPro" id="IPR015854">
    <property type="entry name" value="ABC_transpr_LolD-like"/>
</dbReference>
<dbReference type="GO" id="GO:0016887">
    <property type="term" value="F:ATP hydrolysis activity"/>
    <property type="evidence" value="ECO:0007669"/>
    <property type="project" value="InterPro"/>
</dbReference>
<sequence length="253" mass="26514">MRCSVCQEDVSAPKCGSCRKPVLDHTSGPVLQLTNVRHQYGTGEAAVHALRGVTLSVDRGEVVLVVGPSGGGKTTALLVMGLLLTPDSGSVLIGGQDASRLCERERANLRLIRLGYLFQDYNLLHSLTSAENVALPLRYSGVRKAIAMARANELLESVGLAHRANHRPPALSGGEKQRVAAARALAMGPDLILADEPTANLDSVTGKKVSAQLAAAARAQASAVVIVTHDSRLDTIADRVLHLQDGLLVGAAS</sequence>
<dbReference type="KEGG" id="mlj:MLAC_18910"/>
<reference evidence="5 6" key="1">
    <citation type="journal article" date="2019" name="Emerg. Microbes Infect.">
        <title>Comprehensive subspecies identification of 175 nontuberculous mycobacteria species based on 7547 genomic profiles.</title>
        <authorList>
            <person name="Matsumoto Y."/>
            <person name="Kinjo T."/>
            <person name="Motooka D."/>
            <person name="Nabeya D."/>
            <person name="Jung N."/>
            <person name="Uechi K."/>
            <person name="Horii T."/>
            <person name="Iida T."/>
            <person name="Fujita J."/>
            <person name="Nakamura S."/>
        </authorList>
    </citation>
    <scope>NUCLEOTIDE SEQUENCE [LARGE SCALE GENOMIC DNA]</scope>
    <source>
        <strain evidence="5 6">JCM 15657</strain>
    </source>
</reference>
<accession>A0A7I7NM54</accession>
<dbReference type="GO" id="GO:0098796">
    <property type="term" value="C:membrane protein complex"/>
    <property type="evidence" value="ECO:0007669"/>
    <property type="project" value="UniProtKB-ARBA"/>
</dbReference>
<evidence type="ECO:0000256" key="2">
    <source>
        <dbReference type="ARBA" id="ARBA00022741"/>
    </source>
</evidence>
<dbReference type="InterPro" id="IPR027417">
    <property type="entry name" value="P-loop_NTPase"/>
</dbReference>
<keyword evidence="3 5" id="KW-0067">ATP-binding</keyword>
<keyword evidence="1" id="KW-0813">Transport</keyword>